<sequence length="93" mass="10315">MSDHPPIKTLGVITFASCGAGDQELFRVNPDIPIKDAMEHASNLFYCAKHLALDAAMEKDGERYAWASHYLCEMGKAVVDDLNQRMLSSQKAE</sequence>
<proteinExistence type="predicted"/>
<protein>
    <submittedName>
        <fullName evidence="1">DUF3077 domain-containing protein</fullName>
    </submittedName>
</protein>
<dbReference type="InterPro" id="IPR021427">
    <property type="entry name" value="DUF3077"/>
</dbReference>
<organism evidence="1 2">
    <name type="scientific">Pseudomonas gingeri</name>
    <dbReference type="NCBI Taxonomy" id="117681"/>
    <lineage>
        <taxon>Bacteria</taxon>
        <taxon>Pseudomonadati</taxon>
        <taxon>Pseudomonadota</taxon>
        <taxon>Gammaproteobacteria</taxon>
        <taxon>Pseudomonadales</taxon>
        <taxon>Pseudomonadaceae</taxon>
        <taxon>Pseudomonas</taxon>
    </lineage>
</organism>
<comment type="caution">
    <text evidence="1">The sequence shown here is derived from an EMBL/GenBank/DDBJ whole genome shotgun (WGS) entry which is preliminary data.</text>
</comment>
<dbReference type="RefSeq" id="WP_177143142.1">
    <property type="nucleotide sequence ID" value="NZ_JACAPU010000002.1"/>
</dbReference>
<evidence type="ECO:0000313" key="2">
    <source>
        <dbReference type="Proteomes" id="UP000582981"/>
    </source>
</evidence>
<dbReference type="EMBL" id="JACAPU010000002">
    <property type="protein sequence ID" value="NWB45157.1"/>
    <property type="molecule type" value="Genomic_DNA"/>
</dbReference>
<gene>
    <name evidence="1" type="ORF">HX829_01520</name>
</gene>
<dbReference type="AlphaFoldDB" id="A0A7Y7W9C9"/>
<name>A0A7Y7W9C9_9PSED</name>
<reference evidence="1 2" key="1">
    <citation type="submission" date="2020-04" db="EMBL/GenBank/DDBJ databases">
        <title>Molecular characterization of pseudomonads from Agaricus bisporus reveal novel blotch 2 pathogens in Western Europe.</title>
        <authorList>
            <person name="Taparia T."/>
            <person name="Krijger M."/>
            <person name="Haynes E."/>
            <person name="Elpinstone J.G."/>
            <person name="Noble R."/>
            <person name="Van Der Wolf J."/>
        </authorList>
    </citation>
    <scope>NUCLEOTIDE SEQUENCE [LARGE SCALE GENOMIC DNA]</scope>
    <source>
        <strain evidence="1 2">F1001</strain>
    </source>
</reference>
<evidence type="ECO:0000313" key="1">
    <source>
        <dbReference type="EMBL" id="NWB45157.1"/>
    </source>
</evidence>
<dbReference type="Pfam" id="PF11275">
    <property type="entry name" value="DUF3077"/>
    <property type="match status" value="1"/>
</dbReference>
<dbReference type="Proteomes" id="UP000582981">
    <property type="component" value="Unassembled WGS sequence"/>
</dbReference>
<accession>A0A7Y7W9C9</accession>